<protein>
    <submittedName>
        <fullName evidence="2">Uncharacterized protein</fullName>
    </submittedName>
</protein>
<keyword evidence="3" id="KW-1185">Reference proteome</keyword>
<dbReference type="RefSeq" id="WP_185035536.1">
    <property type="nucleotide sequence ID" value="NZ_BNBN01000017.1"/>
</dbReference>
<name>A0A7X0LRV5_9ACTN</name>
<dbReference type="Proteomes" id="UP000540423">
    <property type="component" value="Unassembled WGS sequence"/>
</dbReference>
<sequence length="101" mass="10849">MNDPTPHDPAPASGSPEPRPVSHEAALELVGQVIAWYRRQIQAERRAPEPDQERLAALAAGEREAAKDETALEDAPEGADAAQISRIAARYAALLEELTGQ</sequence>
<evidence type="ECO:0000313" key="3">
    <source>
        <dbReference type="Proteomes" id="UP000540423"/>
    </source>
</evidence>
<evidence type="ECO:0000313" key="2">
    <source>
        <dbReference type="EMBL" id="MBB6439033.1"/>
    </source>
</evidence>
<reference evidence="2 3" key="1">
    <citation type="submission" date="2020-08" db="EMBL/GenBank/DDBJ databases">
        <title>Genomic Encyclopedia of Type Strains, Phase IV (KMG-IV): sequencing the most valuable type-strain genomes for metagenomic binning, comparative biology and taxonomic classification.</title>
        <authorList>
            <person name="Goeker M."/>
        </authorList>
    </citation>
    <scope>NUCLEOTIDE SEQUENCE [LARGE SCALE GENOMIC DNA]</scope>
    <source>
        <strain evidence="2 3">DSM 40141</strain>
    </source>
</reference>
<accession>A0A7X0LRV5</accession>
<proteinExistence type="predicted"/>
<comment type="caution">
    <text evidence="2">The sequence shown here is derived from an EMBL/GenBank/DDBJ whole genome shotgun (WGS) entry which is preliminary data.</text>
</comment>
<feature type="region of interest" description="Disordered" evidence="1">
    <location>
        <begin position="1"/>
        <end position="21"/>
    </location>
</feature>
<gene>
    <name evidence="2" type="ORF">HNQ79_005545</name>
</gene>
<evidence type="ECO:0000256" key="1">
    <source>
        <dbReference type="SAM" id="MobiDB-lite"/>
    </source>
</evidence>
<dbReference type="EMBL" id="JACHEM010000017">
    <property type="protein sequence ID" value="MBB6439033.1"/>
    <property type="molecule type" value="Genomic_DNA"/>
</dbReference>
<dbReference type="AlphaFoldDB" id="A0A7X0LRV5"/>
<organism evidence="2 3">
    <name type="scientific">Streptomyces candidus</name>
    <dbReference type="NCBI Taxonomy" id="67283"/>
    <lineage>
        <taxon>Bacteria</taxon>
        <taxon>Bacillati</taxon>
        <taxon>Actinomycetota</taxon>
        <taxon>Actinomycetes</taxon>
        <taxon>Kitasatosporales</taxon>
        <taxon>Streptomycetaceae</taxon>
        <taxon>Streptomyces</taxon>
    </lineage>
</organism>